<evidence type="ECO:0000256" key="1">
    <source>
        <dbReference type="SAM" id="MobiDB-lite"/>
    </source>
</evidence>
<feature type="region of interest" description="Disordered" evidence="1">
    <location>
        <begin position="25"/>
        <end position="66"/>
    </location>
</feature>
<keyword evidence="2" id="KW-0732">Signal</keyword>
<dbReference type="RefSeq" id="WP_153041952.1">
    <property type="nucleotide sequence ID" value="NZ_JAYFSN010000003.1"/>
</dbReference>
<proteinExistence type="predicted"/>
<dbReference type="EMBL" id="JAYFSO010000004">
    <property type="protein sequence ID" value="MEA5123211.1"/>
    <property type="molecule type" value="Genomic_DNA"/>
</dbReference>
<gene>
    <name evidence="3" type="ORF">VB146_04880</name>
</gene>
<evidence type="ECO:0000313" key="4">
    <source>
        <dbReference type="Proteomes" id="UP001303614"/>
    </source>
</evidence>
<evidence type="ECO:0000313" key="3">
    <source>
        <dbReference type="EMBL" id="MEA5123211.1"/>
    </source>
</evidence>
<dbReference type="Proteomes" id="UP001303614">
    <property type="component" value="Unassembled WGS sequence"/>
</dbReference>
<feature type="signal peptide" evidence="2">
    <location>
        <begin position="1"/>
        <end position="27"/>
    </location>
</feature>
<comment type="caution">
    <text evidence="3">The sequence shown here is derived from an EMBL/GenBank/DDBJ whole genome shotgun (WGS) entry which is preliminary data.</text>
</comment>
<name>A0ABU5PUD9_9XANT</name>
<feature type="compositionally biased region" description="Low complexity" evidence="1">
    <location>
        <begin position="25"/>
        <end position="38"/>
    </location>
</feature>
<keyword evidence="4" id="KW-1185">Reference proteome</keyword>
<protein>
    <submittedName>
        <fullName evidence="3">Uncharacterized protein</fullName>
    </submittedName>
</protein>
<reference evidence="3 4" key="1">
    <citation type="submission" date="2023-12" db="EMBL/GenBank/DDBJ databases">
        <title>Genome sequencing of Xanthomonas floridensis.</title>
        <authorList>
            <person name="Greer S."/>
            <person name="Harrison J."/>
            <person name="Grant M."/>
            <person name="Vicente J."/>
            <person name="Studholme D."/>
        </authorList>
    </citation>
    <scope>NUCLEOTIDE SEQUENCE [LARGE SCALE GENOMIC DNA]</scope>
    <source>
        <strain evidence="3 4">WHRI 8848</strain>
    </source>
</reference>
<accession>A0ABU5PUD9</accession>
<sequence>MQSNLCLPILAALAFFTLAGCSQQAPATTPKEAPAPEATHSDQNKTAGTTIELAPGLPGVGDLNNRDAPNGRYRAIPAEVATALLSLPMAPLQVPRPLLKQILGREGYVVEVSRGSSPPEFRITSIRSSGADYALWVRTFRGQSPDIAGYLVHISAACSQLVGLPSDDTTEAAKRECAKSGRKGLGTGLRAYRIVDGKVEDVTASIRQPKEALGSELYDRYQAAGAGDAFLDDSRLDQVPVGRWIMELDPEQPLAEDAPRAFDRGMLVHAGFFLWDGDHFENRDTVPARLWPCTDRPSECIKDDRYVTAGK</sequence>
<evidence type="ECO:0000256" key="2">
    <source>
        <dbReference type="SAM" id="SignalP"/>
    </source>
</evidence>
<feature type="chain" id="PRO_5047376894" evidence="2">
    <location>
        <begin position="28"/>
        <end position="311"/>
    </location>
</feature>
<organism evidence="3 4">
    <name type="scientific">Xanthomonas floridensis</name>
    <dbReference type="NCBI Taxonomy" id="1843580"/>
    <lineage>
        <taxon>Bacteria</taxon>
        <taxon>Pseudomonadati</taxon>
        <taxon>Pseudomonadota</taxon>
        <taxon>Gammaproteobacteria</taxon>
        <taxon>Lysobacterales</taxon>
        <taxon>Lysobacteraceae</taxon>
        <taxon>Xanthomonas</taxon>
    </lineage>
</organism>